<dbReference type="GO" id="GO:0030154">
    <property type="term" value="P:cell differentiation"/>
    <property type="evidence" value="ECO:0007669"/>
    <property type="project" value="UniProtKB-UniRule"/>
</dbReference>
<dbReference type="Proteomes" id="UP001497457">
    <property type="component" value="Chromosome 9rd"/>
</dbReference>
<gene>
    <name evidence="11" type="ORF">URODEC1_LOCUS118163</name>
</gene>
<dbReference type="InterPro" id="IPR009438">
    <property type="entry name" value="Phytosulfokine"/>
</dbReference>
<comment type="similarity">
    <text evidence="3 10">Belongs to the phytosulfokine family.</text>
</comment>
<reference evidence="11 12" key="2">
    <citation type="submission" date="2024-10" db="EMBL/GenBank/DDBJ databases">
        <authorList>
            <person name="Ryan C."/>
        </authorList>
    </citation>
    <scope>NUCLEOTIDE SEQUENCE [LARGE SCALE GENOMIC DNA]</scope>
</reference>
<evidence type="ECO:0000256" key="7">
    <source>
        <dbReference type="ARBA" id="ARBA00022729"/>
    </source>
</evidence>
<keyword evidence="5 10" id="KW-0964">Secreted</keyword>
<evidence type="ECO:0000256" key="9">
    <source>
        <dbReference type="ARBA" id="ARBA00023030"/>
    </source>
</evidence>
<evidence type="ECO:0000256" key="1">
    <source>
        <dbReference type="ARBA" id="ARBA00003158"/>
    </source>
</evidence>
<dbReference type="GO" id="GO:0005576">
    <property type="term" value="C:extracellular region"/>
    <property type="evidence" value="ECO:0007669"/>
    <property type="project" value="UniProtKB-SubCell"/>
</dbReference>
<dbReference type="GO" id="GO:0008283">
    <property type="term" value="P:cell population proliferation"/>
    <property type="evidence" value="ECO:0007669"/>
    <property type="project" value="UniProtKB-UniRule"/>
</dbReference>
<accession>A0ABC9GRG8</accession>
<keyword evidence="4 10" id="KW-0217">Developmental protein</keyword>
<evidence type="ECO:0000256" key="6">
    <source>
        <dbReference type="ARBA" id="ARBA00022641"/>
    </source>
</evidence>
<keyword evidence="9 10" id="KW-0339">Growth factor</keyword>
<organism evidence="11 12">
    <name type="scientific">Urochloa decumbens</name>
    <dbReference type="NCBI Taxonomy" id="240449"/>
    <lineage>
        <taxon>Eukaryota</taxon>
        <taxon>Viridiplantae</taxon>
        <taxon>Streptophyta</taxon>
        <taxon>Embryophyta</taxon>
        <taxon>Tracheophyta</taxon>
        <taxon>Spermatophyta</taxon>
        <taxon>Magnoliopsida</taxon>
        <taxon>Liliopsida</taxon>
        <taxon>Poales</taxon>
        <taxon>Poaceae</taxon>
        <taxon>PACMAD clade</taxon>
        <taxon>Panicoideae</taxon>
        <taxon>Panicodae</taxon>
        <taxon>Paniceae</taxon>
        <taxon>Melinidinae</taxon>
        <taxon>Urochloa</taxon>
    </lineage>
</organism>
<sequence length="114" mass="12374">MMRRCSNVSSQLAALGLLLLICFFHSATAARLLPAVPPLVHQENNGVKAAAVDDGLVFQDGAAVNGDDLSVSEMMGAEEEQMACEEGNDECMQRRLLRDAHLDYIYTQHKGGKP</sequence>
<feature type="signal peptide" evidence="10">
    <location>
        <begin position="1"/>
        <end position="29"/>
    </location>
</feature>
<keyword evidence="8 10" id="KW-0221">Differentiation</keyword>
<comment type="function">
    <text evidence="1 10">Promotes plant cell differentiation, organogenesis and somatic embryogenesis as well as cell proliferation.</text>
</comment>
<evidence type="ECO:0000256" key="3">
    <source>
        <dbReference type="ARBA" id="ARBA00010781"/>
    </source>
</evidence>
<keyword evidence="7 10" id="KW-0732">Signal</keyword>
<feature type="chain" id="PRO_5044532914" description="Phytosulfokine" evidence="10">
    <location>
        <begin position="30"/>
        <end position="114"/>
    </location>
</feature>
<reference evidence="12" key="1">
    <citation type="submission" date="2024-06" db="EMBL/GenBank/DDBJ databases">
        <authorList>
            <person name="Ryan C."/>
        </authorList>
    </citation>
    <scope>NUCLEOTIDE SEQUENCE [LARGE SCALE GENOMIC DNA]</scope>
</reference>
<dbReference type="GO" id="GO:0008083">
    <property type="term" value="F:growth factor activity"/>
    <property type="evidence" value="ECO:0007669"/>
    <property type="project" value="UniProtKB-UniRule"/>
</dbReference>
<evidence type="ECO:0000256" key="10">
    <source>
        <dbReference type="RuleBase" id="RU368031"/>
    </source>
</evidence>
<evidence type="ECO:0000313" key="11">
    <source>
        <dbReference type="EMBL" id="CAL5098312.1"/>
    </source>
</evidence>
<protein>
    <recommendedName>
        <fullName evidence="10">Phytosulfokine</fullName>
    </recommendedName>
    <component>
        <recommendedName>
            <fullName evidence="10">Phytosulfokine-alpha</fullName>
            <shortName evidence="10">PSK-alpha</shortName>
            <shortName evidence="10">Phytosulfokine-a</shortName>
        </recommendedName>
    </component>
    <component>
        <recommendedName>
            <fullName evidence="10">Phytosulfokine-beta</fullName>
            <shortName evidence="10">PSK-beta</shortName>
            <shortName evidence="10">Phytosulfokine-b</shortName>
        </recommendedName>
    </component>
</protein>
<dbReference type="Pfam" id="PF06404">
    <property type="entry name" value="PSK"/>
    <property type="match status" value="1"/>
</dbReference>
<dbReference type="PANTHER" id="PTHR33285:SF32">
    <property type="entry name" value="PHYTOSULFOKINES 5"/>
    <property type="match status" value="1"/>
</dbReference>
<evidence type="ECO:0000256" key="2">
    <source>
        <dbReference type="ARBA" id="ARBA00004613"/>
    </source>
</evidence>
<evidence type="ECO:0000256" key="8">
    <source>
        <dbReference type="ARBA" id="ARBA00022782"/>
    </source>
</evidence>
<dbReference type="AlphaFoldDB" id="A0ABC9GRG8"/>
<dbReference type="EMBL" id="OZ075119">
    <property type="protein sequence ID" value="CAL5098312.1"/>
    <property type="molecule type" value="Genomic_DNA"/>
</dbReference>
<name>A0ABC9GRG8_9POAL</name>
<keyword evidence="12" id="KW-1185">Reference proteome</keyword>
<comment type="subcellular location">
    <subcellularLocation>
        <location evidence="2 10">Secreted</location>
    </subcellularLocation>
</comment>
<evidence type="ECO:0000256" key="4">
    <source>
        <dbReference type="ARBA" id="ARBA00022473"/>
    </source>
</evidence>
<keyword evidence="6 10" id="KW-0765">Sulfation</keyword>
<dbReference type="PANTHER" id="PTHR33285">
    <property type="entry name" value="PHYTOSULFOKINES 3"/>
    <property type="match status" value="1"/>
</dbReference>
<proteinExistence type="inferred from homology"/>
<evidence type="ECO:0000313" key="12">
    <source>
        <dbReference type="Proteomes" id="UP001497457"/>
    </source>
</evidence>
<comment type="PTM">
    <text evidence="10">Sulfation is important for activity and for the binding to a putative membrane receptor.</text>
</comment>
<evidence type="ECO:0000256" key="5">
    <source>
        <dbReference type="ARBA" id="ARBA00022525"/>
    </source>
</evidence>
<comment type="PTM">
    <text evidence="10">PSK-alpha is produced by endopeptidase digestion. PSK-beta is produced from PSK-alpha by exopeptidase digestion.</text>
</comment>